<gene>
    <name evidence="1" type="ORF">Tco_0802012</name>
</gene>
<protein>
    <submittedName>
        <fullName evidence="1">Abscisic aldehyde oxidase 3</fullName>
    </submittedName>
</protein>
<sequence length="156" mass="17263">MHLDILVNVGMSTDISPIMPWNMIGSLKKYDLGAFSFDLKDAVENSVVRASCGVMDQMASACGEANKLLAMVCSITTTTYRTYILRSEMIGLRAREKLKAPHVLAWMLTEAKVHIQAFLPLLLTKAIEPPHYISSCVSLFPNFASITEVLIKLKLS</sequence>
<evidence type="ECO:0000313" key="1">
    <source>
        <dbReference type="EMBL" id="GJS95044.1"/>
    </source>
</evidence>
<keyword evidence="2" id="KW-1185">Reference proteome</keyword>
<comment type="caution">
    <text evidence="1">The sequence shown here is derived from an EMBL/GenBank/DDBJ whole genome shotgun (WGS) entry which is preliminary data.</text>
</comment>
<reference evidence="1" key="1">
    <citation type="journal article" date="2022" name="Int. J. Mol. Sci.">
        <title>Draft Genome of Tanacetum Coccineum: Genomic Comparison of Closely Related Tanacetum-Family Plants.</title>
        <authorList>
            <person name="Yamashiro T."/>
            <person name="Shiraishi A."/>
            <person name="Nakayama K."/>
            <person name="Satake H."/>
        </authorList>
    </citation>
    <scope>NUCLEOTIDE SEQUENCE</scope>
</reference>
<dbReference type="EMBL" id="BQNB010011778">
    <property type="protein sequence ID" value="GJS95044.1"/>
    <property type="molecule type" value="Genomic_DNA"/>
</dbReference>
<accession>A0ABQ4ZXL1</accession>
<dbReference type="InterPro" id="IPR014721">
    <property type="entry name" value="Ribsml_uS5_D2-typ_fold_subgr"/>
</dbReference>
<dbReference type="Gene3D" id="3.30.230.10">
    <property type="match status" value="1"/>
</dbReference>
<reference evidence="1" key="2">
    <citation type="submission" date="2022-01" db="EMBL/GenBank/DDBJ databases">
        <authorList>
            <person name="Yamashiro T."/>
            <person name="Shiraishi A."/>
            <person name="Satake H."/>
            <person name="Nakayama K."/>
        </authorList>
    </citation>
    <scope>NUCLEOTIDE SEQUENCE</scope>
</reference>
<name>A0ABQ4ZXL1_9ASTR</name>
<evidence type="ECO:0000313" key="2">
    <source>
        <dbReference type="Proteomes" id="UP001151760"/>
    </source>
</evidence>
<organism evidence="1 2">
    <name type="scientific">Tanacetum coccineum</name>
    <dbReference type="NCBI Taxonomy" id="301880"/>
    <lineage>
        <taxon>Eukaryota</taxon>
        <taxon>Viridiplantae</taxon>
        <taxon>Streptophyta</taxon>
        <taxon>Embryophyta</taxon>
        <taxon>Tracheophyta</taxon>
        <taxon>Spermatophyta</taxon>
        <taxon>Magnoliopsida</taxon>
        <taxon>eudicotyledons</taxon>
        <taxon>Gunneridae</taxon>
        <taxon>Pentapetalae</taxon>
        <taxon>asterids</taxon>
        <taxon>campanulids</taxon>
        <taxon>Asterales</taxon>
        <taxon>Asteraceae</taxon>
        <taxon>Asteroideae</taxon>
        <taxon>Anthemideae</taxon>
        <taxon>Anthemidinae</taxon>
        <taxon>Tanacetum</taxon>
    </lineage>
</organism>
<dbReference type="Proteomes" id="UP001151760">
    <property type="component" value="Unassembled WGS sequence"/>
</dbReference>
<proteinExistence type="predicted"/>